<dbReference type="PRINTS" id="PR01183">
    <property type="entry name" value="RIBORDTASEM1"/>
</dbReference>
<keyword evidence="6 14" id="KW-0237">DNA synthesis</keyword>
<evidence type="ECO:0000259" key="17">
    <source>
        <dbReference type="Pfam" id="PF12637"/>
    </source>
</evidence>
<organism evidence="18 19">
    <name type="scientific">Paracoccus broussonetiae</name>
    <dbReference type="NCBI Taxonomy" id="3075834"/>
    <lineage>
        <taxon>Bacteria</taxon>
        <taxon>Pseudomonadati</taxon>
        <taxon>Pseudomonadota</taxon>
        <taxon>Alphaproteobacteria</taxon>
        <taxon>Rhodobacterales</taxon>
        <taxon>Paracoccaceae</taxon>
        <taxon>Paracoccus</taxon>
    </lineage>
</organism>
<keyword evidence="10" id="KW-1015">Disulfide bond</keyword>
<evidence type="ECO:0000256" key="6">
    <source>
        <dbReference type="ARBA" id="ARBA00022634"/>
    </source>
</evidence>
<dbReference type="PANTHER" id="PTHR43371">
    <property type="entry name" value="VITAMIN B12-DEPENDENT RIBONUCLEOTIDE REDUCTASE"/>
    <property type="match status" value="1"/>
</dbReference>
<reference evidence="19" key="1">
    <citation type="submission" date="2023-07" db="EMBL/GenBank/DDBJ databases">
        <title>Characterization of two Paracoccaceae strains isolated from Phycosphere and proposal of Xinfangfangia lacusdiani sp. nov.</title>
        <authorList>
            <person name="Deng Y."/>
            <person name="Zhang Y.Q."/>
        </authorList>
    </citation>
    <scope>NUCLEOTIDE SEQUENCE [LARGE SCALE GENOMIC DNA]</scope>
    <source>
        <strain evidence="19">CPCC 101403</strain>
    </source>
</reference>
<keyword evidence="7 14" id="KW-0547">Nucleotide-binding</keyword>
<evidence type="ECO:0000256" key="7">
    <source>
        <dbReference type="ARBA" id="ARBA00022741"/>
    </source>
</evidence>
<comment type="similarity">
    <text evidence="2 14">Belongs to the ribonucleoside diphosphate reductase class-2 family.</text>
</comment>
<dbReference type="Pfam" id="PF02867">
    <property type="entry name" value="Ribonuc_red_lgC"/>
    <property type="match status" value="1"/>
</dbReference>
<dbReference type="Proteomes" id="UP001251085">
    <property type="component" value="Unassembled WGS sequence"/>
</dbReference>
<dbReference type="InterPro" id="IPR050862">
    <property type="entry name" value="RdRp_reductase_class-2"/>
</dbReference>
<comment type="caution">
    <text evidence="18">The sequence shown here is derived from an EMBL/GenBank/DDBJ whole genome shotgun (WGS) entry which is preliminary data.</text>
</comment>
<evidence type="ECO:0000256" key="12">
    <source>
        <dbReference type="ARBA" id="ARBA00025437"/>
    </source>
</evidence>
<evidence type="ECO:0000259" key="16">
    <source>
        <dbReference type="Pfam" id="PF02867"/>
    </source>
</evidence>
<evidence type="ECO:0000256" key="10">
    <source>
        <dbReference type="ARBA" id="ARBA00023157"/>
    </source>
</evidence>
<feature type="domain" description="Ribonucleotide reductase large subunit C-terminal" evidence="16">
    <location>
        <begin position="85"/>
        <end position="551"/>
    </location>
</feature>
<dbReference type="InterPro" id="IPR013509">
    <property type="entry name" value="RNR_lsu_N"/>
</dbReference>
<evidence type="ECO:0000259" key="15">
    <source>
        <dbReference type="Pfam" id="PF00317"/>
    </source>
</evidence>
<dbReference type="PANTHER" id="PTHR43371:SF1">
    <property type="entry name" value="RIBONUCLEOSIDE-DIPHOSPHATE REDUCTASE"/>
    <property type="match status" value="1"/>
</dbReference>
<accession>A0ABU3ECU3</accession>
<keyword evidence="19" id="KW-1185">Reference proteome</keyword>
<evidence type="ECO:0000256" key="8">
    <source>
        <dbReference type="ARBA" id="ARBA00023002"/>
    </source>
</evidence>
<dbReference type="Pfam" id="PF00317">
    <property type="entry name" value="Ribonuc_red_lgN"/>
    <property type="match status" value="1"/>
</dbReference>
<dbReference type="RefSeq" id="WP_311759035.1">
    <property type="nucleotide sequence ID" value="NZ_JAVRQI010000005.1"/>
</dbReference>
<comment type="cofactor">
    <cofactor evidence="1 14">
        <name>adenosylcob(III)alamin</name>
        <dbReference type="ChEBI" id="CHEBI:18408"/>
    </cofactor>
</comment>
<feature type="domain" description="TSCPD" evidence="17">
    <location>
        <begin position="589"/>
        <end position="695"/>
    </location>
</feature>
<comment type="function">
    <text evidence="12 14">Catalyzes the reduction of ribonucleotides to deoxyribonucleotides. May function to provide a pool of deoxyribonucleotide precursors for DNA repair during oxygen limitation and/or for immediate growth after restoration of oxygen.</text>
</comment>
<dbReference type="SUPFAM" id="SSF51998">
    <property type="entry name" value="PFL-like glycyl radical enzymes"/>
    <property type="match status" value="1"/>
</dbReference>
<dbReference type="NCBIfam" id="TIGR02504">
    <property type="entry name" value="NrdJ_Z"/>
    <property type="match status" value="1"/>
</dbReference>
<dbReference type="EC" id="1.17.4.1" evidence="3 14"/>
<dbReference type="Gene3D" id="3.20.70.20">
    <property type="match status" value="1"/>
</dbReference>
<dbReference type="Pfam" id="PF12637">
    <property type="entry name" value="TSCPD"/>
    <property type="match status" value="1"/>
</dbReference>
<keyword evidence="11 14" id="KW-0170">Cobalt</keyword>
<evidence type="ECO:0000256" key="11">
    <source>
        <dbReference type="ARBA" id="ARBA00023285"/>
    </source>
</evidence>
<protein>
    <recommendedName>
        <fullName evidence="4 14">Vitamin B12-dependent ribonucleotide reductase</fullName>
        <ecNumber evidence="3 14">1.17.4.1</ecNumber>
    </recommendedName>
</protein>
<proteinExistence type="inferred from homology"/>
<sequence length="754" mass="82791">MNRFAPPIAEQIWDMKYRLKNAEGQPLDLTVEDGWRRVARDLARVEKDPAQWEDRFYAAMEDFRFLPAGRILAGAGTGRDVTLFNCFVMGTIPDSMGGIFDMLKEAALTMQQGGGIGYDFSTIRPRGAEVKGVAADASGPLSFMDVWDAMCRTIMSAGSRRGAMMATMRCDHPDIESFIEAKQDSARLRMFNLSVLVTDPFMQAVQDEGGWDLQFGGKVYHTVKARDLWNRIMRATYDFAEPGVIFIDRINQQNNLHYAETISATNPCGEQPLPPYGACLLGSVNLARLVDAPFTPDAHIDAKALDELVRTAIRMMDNVIDASKFPLPQQAEEARTKRRLGLGVTGLADALLMVGLRYGAGEAADQTRAWMKAIARSAYLASVDLAREKGAFPLFDADQYLKSGFMTRMDDDVREAVASHGIRNALLTSIAPTGTISLYAGNVSSGIEPVFAFTYMRKVLQKDGSRTEEEVVDYAVQMWRDLNGDAPMPDWFVNAQTLDPQDHVAMQAAAQEWVDSSISKTINCPEDISFEAFKDVYLAAWDQGCKGCTTYRPNAVTGSVLSVSESTEAAPETDSGADVVYLTEPLDRPPALEGATYKLKFPGSEHAIYITINDIVRAGHRRPFEVFINSKNMEHYAWTVALTRMISAVFRRGGDVSFVVEELKAVFDPRGGAWIEGRYVPSILAAIGGVIERHLISTGFIAGEGMGLKSDPQSEIVAVGERPRGPACPSCGQYGMRMIEGCMTCPSCGHSKCG</sequence>
<gene>
    <name evidence="18" type="ORF">RM190_08745</name>
</gene>
<evidence type="ECO:0000256" key="5">
    <source>
        <dbReference type="ARBA" id="ARBA00022628"/>
    </source>
</evidence>
<keyword evidence="5 14" id="KW-0846">Cobalamin</keyword>
<dbReference type="InterPro" id="IPR013344">
    <property type="entry name" value="RNR_NrdJ/NrdZ"/>
</dbReference>
<evidence type="ECO:0000256" key="2">
    <source>
        <dbReference type="ARBA" id="ARBA00007405"/>
    </source>
</evidence>
<name>A0ABU3ECU3_9RHOB</name>
<evidence type="ECO:0000313" key="19">
    <source>
        <dbReference type="Proteomes" id="UP001251085"/>
    </source>
</evidence>
<feature type="domain" description="Ribonucleotide reductase large subunit N-terminal" evidence="15">
    <location>
        <begin position="8"/>
        <end position="79"/>
    </location>
</feature>
<keyword evidence="8 14" id="KW-0560">Oxidoreductase</keyword>
<dbReference type="InterPro" id="IPR024434">
    <property type="entry name" value="TSCPD_dom"/>
</dbReference>
<comment type="catalytic activity">
    <reaction evidence="13 14">
        <text>a 2'-deoxyribonucleoside 5'-diphosphate + [thioredoxin]-disulfide + H2O = a ribonucleoside 5'-diphosphate + [thioredoxin]-dithiol</text>
        <dbReference type="Rhea" id="RHEA:23252"/>
        <dbReference type="Rhea" id="RHEA-COMP:10698"/>
        <dbReference type="Rhea" id="RHEA-COMP:10700"/>
        <dbReference type="ChEBI" id="CHEBI:15377"/>
        <dbReference type="ChEBI" id="CHEBI:29950"/>
        <dbReference type="ChEBI" id="CHEBI:50058"/>
        <dbReference type="ChEBI" id="CHEBI:57930"/>
        <dbReference type="ChEBI" id="CHEBI:73316"/>
        <dbReference type="EC" id="1.17.4.1"/>
    </reaction>
</comment>
<dbReference type="EMBL" id="JAVRQI010000005">
    <property type="protein sequence ID" value="MDT1061941.1"/>
    <property type="molecule type" value="Genomic_DNA"/>
</dbReference>
<dbReference type="CDD" id="cd02888">
    <property type="entry name" value="RNR_II_dimer"/>
    <property type="match status" value="1"/>
</dbReference>
<evidence type="ECO:0000256" key="14">
    <source>
        <dbReference type="RuleBase" id="RU364064"/>
    </source>
</evidence>
<dbReference type="GO" id="GO:0004748">
    <property type="term" value="F:ribonucleoside-diphosphate reductase activity, thioredoxin disulfide as acceptor"/>
    <property type="evidence" value="ECO:0007669"/>
    <property type="project" value="UniProtKB-EC"/>
</dbReference>
<evidence type="ECO:0000256" key="13">
    <source>
        <dbReference type="ARBA" id="ARBA00047754"/>
    </source>
</evidence>
<evidence type="ECO:0000256" key="3">
    <source>
        <dbReference type="ARBA" id="ARBA00012274"/>
    </source>
</evidence>
<evidence type="ECO:0000256" key="1">
    <source>
        <dbReference type="ARBA" id="ARBA00001922"/>
    </source>
</evidence>
<dbReference type="InterPro" id="IPR000788">
    <property type="entry name" value="RNR_lg_C"/>
</dbReference>
<evidence type="ECO:0000313" key="18">
    <source>
        <dbReference type="EMBL" id="MDT1061941.1"/>
    </source>
</evidence>
<evidence type="ECO:0000256" key="9">
    <source>
        <dbReference type="ARBA" id="ARBA00023116"/>
    </source>
</evidence>
<keyword evidence="9" id="KW-0215">Deoxyribonucleotide synthesis</keyword>
<evidence type="ECO:0000256" key="4">
    <source>
        <dbReference type="ARBA" id="ARBA00014409"/>
    </source>
</evidence>